<dbReference type="Proteomes" id="UP000198806">
    <property type="component" value="Unassembled WGS sequence"/>
</dbReference>
<feature type="domain" description="Alcohol dehydrogenase-like C-terminal" evidence="6">
    <location>
        <begin position="144"/>
        <end position="265"/>
    </location>
</feature>
<keyword evidence="5" id="KW-0560">Oxidoreductase</keyword>
<dbReference type="InterPro" id="IPR036291">
    <property type="entry name" value="NAD(P)-bd_dom_sf"/>
</dbReference>
<dbReference type="PANTHER" id="PTHR43350:SF19">
    <property type="entry name" value="D-GULOSIDE 3-DEHYDROGENASE"/>
    <property type="match status" value="1"/>
</dbReference>
<dbReference type="OrthoDB" id="9815825at2"/>
<feature type="domain" description="Alcohol dehydrogenase-like N-terminal" evidence="7">
    <location>
        <begin position="24"/>
        <end position="104"/>
    </location>
</feature>
<evidence type="ECO:0000256" key="3">
    <source>
        <dbReference type="ARBA" id="ARBA00022723"/>
    </source>
</evidence>
<name>A0A1I5CKI9_9FIRM</name>
<dbReference type="CDD" id="cd08255">
    <property type="entry name" value="2-desacetyl-2-hydroxyethyl_bacteriochlorophyllide_like"/>
    <property type="match status" value="1"/>
</dbReference>
<dbReference type="Pfam" id="PF08240">
    <property type="entry name" value="ADH_N"/>
    <property type="match status" value="1"/>
</dbReference>
<evidence type="ECO:0000259" key="7">
    <source>
        <dbReference type="Pfam" id="PF08240"/>
    </source>
</evidence>
<sequence length="333" mass="36761">MKSICALKGKICIIEREIPNIKDNFILVKTSYTAISPGTELTMTKNSGNELVNLGYSASGEVVEVGEGVDYIKPGDRVACYGAPYVSHSEYLLVPKTLCVKVPDSLGLKEAALVGLGAIAIHALRQARLQFGEIAVVSGLGIFGQLIGQIANASALRVIPLNNTEKRAELFEKITGIKTFVNEADMEDYIKKISCDRGADAVFLCAGRSAGYQTNKSMEWLRHRGKSIIVGDIEPHYDRGLMFDKEIEIMISKAGGPGRYDKVYEFQAIDYPYGYVRWTEGRNMEEFIRLVAENKIIVEDYINDSIKINDAESAYPELETGTYAGLTKIISYI</sequence>
<proteinExistence type="inferred from homology"/>
<accession>A0A1I5CKI9</accession>
<evidence type="ECO:0000313" key="8">
    <source>
        <dbReference type="EMBL" id="SFN87392.1"/>
    </source>
</evidence>
<keyword evidence="3" id="KW-0479">Metal-binding</keyword>
<dbReference type="Gene3D" id="3.90.180.10">
    <property type="entry name" value="Medium-chain alcohol dehydrogenases, catalytic domain"/>
    <property type="match status" value="1"/>
</dbReference>
<keyword evidence="9" id="KW-1185">Reference proteome</keyword>
<organism evidence="8 9">
    <name type="scientific">Anaerocolumna aminovalerica</name>
    <dbReference type="NCBI Taxonomy" id="1527"/>
    <lineage>
        <taxon>Bacteria</taxon>
        <taxon>Bacillati</taxon>
        <taxon>Bacillota</taxon>
        <taxon>Clostridia</taxon>
        <taxon>Lachnospirales</taxon>
        <taxon>Lachnospiraceae</taxon>
        <taxon>Anaerocolumna</taxon>
    </lineage>
</organism>
<dbReference type="InterPro" id="IPR011032">
    <property type="entry name" value="GroES-like_sf"/>
</dbReference>
<keyword evidence="4" id="KW-0862">Zinc</keyword>
<dbReference type="EMBL" id="FOWD01000003">
    <property type="protein sequence ID" value="SFN87392.1"/>
    <property type="molecule type" value="Genomic_DNA"/>
</dbReference>
<dbReference type="SUPFAM" id="SSF51735">
    <property type="entry name" value="NAD(P)-binding Rossmann-fold domains"/>
    <property type="match status" value="1"/>
</dbReference>
<dbReference type="InterPro" id="IPR013149">
    <property type="entry name" value="ADH-like_C"/>
</dbReference>
<evidence type="ECO:0000256" key="1">
    <source>
        <dbReference type="ARBA" id="ARBA00001947"/>
    </source>
</evidence>
<evidence type="ECO:0000256" key="2">
    <source>
        <dbReference type="ARBA" id="ARBA00008072"/>
    </source>
</evidence>
<dbReference type="RefSeq" id="WP_091684234.1">
    <property type="nucleotide sequence ID" value="NZ_BAABFM010000006.1"/>
</dbReference>
<dbReference type="GO" id="GO:0016491">
    <property type="term" value="F:oxidoreductase activity"/>
    <property type="evidence" value="ECO:0007669"/>
    <property type="project" value="UniProtKB-KW"/>
</dbReference>
<evidence type="ECO:0000256" key="4">
    <source>
        <dbReference type="ARBA" id="ARBA00022833"/>
    </source>
</evidence>
<evidence type="ECO:0000259" key="6">
    <source>
        <dbReference type="Pfam" id="PF00107"/>
    </source>
</evidence>
<evidence type="ECO:0000313" key="9">
    <source>
        <dbReference type="Proteomes" id="UP000198806"/>
    </source>
</evidence>
<dbReference type="InterPro" id="IPR013154">
    <property type="entry name" value="ADH-like_N"/>
</dbReference>
<reference evidence="8 9" key="1">
    <citation type="submission" date="2016-10" db="EMBL/GenBank/DDBJ databases">
        <authorList>
            <person name="de Groot N.N."/>
        </authorList>
    </citation>
    <scope>NUCLEOTIDE SEQUENCE [LARGE SCALE GENOMIC DNA]</scope>
    <source>
        <strain evidence="8 9">DSM 1283</strain>
    </source>
</reference>
<gene>
    <name evidence="8" type="ORF">SAMN04489757_103115</name>
</gene>
<dbReference type="PANTHER" id="PTHR43350">
    <property type="entry name" value="NAD-DEPENDENT ALCOHOL DEHYDROGENASE"/>
    <property type="match status" value="1"/>
</dbReference>
<dbReference type="SUPFAM" id="SSF50129">
    <property type="entry name" value="GroES-like"/>
    <property type="match status" value="1"/>
</dbReference>
<dbReference type="AlphaFoldDB" id="A0A1I5CKI9"/>
<dbReference type="STRING" id="1527.SAMN04489757_103115"/>
<comment type="cofactor">
    <cofactor evidence="1">
        <name>Zn(2+)</name>
        <dbReference type="ChEBI" id="CHEBI:29105"/>
    </cofactor>
</comment>
<comment type="similarity">
    <text evidence="2">Belongs to the zinc-containing alcohol dehydrogenase family.</text>
</comment>
<dbReference type="GO" id="GO:0046872">
    <property type="term" value="F:metal ion binding"/>
    <property type="evidence" value="ECO:0007669"/>
    <property type="project" value="UniProtKB-KW"/>
</dbReference>
<dbReference type="Pfam" id="PF00107">
    <property type="entry name" value="ADH_zinc_N"/>
    <property type="match status" value="1"/>
</dbReference>
<protein>
    <submittedName>
        <fullName evidence="8">D-arabinose 1-dehydrogenase, Zn-dependent alcohol dehydrogenase family</fullName>
    </submittedName>
</protein>
<evidence type="ECO:0000256" key="5">
    <source>
        <dbReference type="ARBA" id="ARBA00023002"/>
    </source>
</evidence>